<sequence>MSTTRLVSIALLWILVLFGTLAFIQNRLSDASVSSDPKLVNNEFGQENKSEEDLDLEGVTHRVYFDVEIAGKPMGRVVMGLFGKTVPKTAENFRALCTGSQVTSPPFFCAFSEFILLLCRPFICWEKGMGKSGKPLHFKGSTFHRIIPSFMIQGGDFTQGDGRGGESIYGEKFADENFKLKHTGPGILSMANAGPDTNGSQFFITTVVTSWLDGHHVVFGKVLSGMDIIYKIEAEGRQNGAPRHKVVVLDSGEMPL</sequence>
<protein>
    <recommendedName>
        <fullName evidence="4">Peptidyl-prolyl cis-trans isomerase</fullName>
        <shortName evidence="4">PPIase</shortName>
        <ecNumber evidence="4">5.2.1.8</ecNumber>
    </recommendedName>
</protein>
<keyword evidence="3 4" id="KW-0413">Isomerase</keyword>
<accession>A0A835JQJ7</accession>
<dbReference type="SUPFAM" id="SSF50891">
    <property type="entry name" value="Cyclophilin-like"/>
    <property type="match status" value="1"/>
</dbReference>
<dbReference type="Gene3D" id="2.40.100.10">
    <property type="entry name" value="Cyclophilin-like"/>
    <property type="match status" value="1"/>
</dbReference>
<evidence type="ECO:0000256" key="2">
    <source>
        <dbReference type="ARBA" id="ARBA00023110"/>
    </source>
</evidence>
<feature type="chain" id="PRO_5033107587" description="Peptidyl-prolyl cis-trans isomerase" evidence="4">
    <location>
        <begin position="23"/>
        <end position="256"/>
    </location>
</feature>
<evidence type="ECO:0000256" key="1">
    <source>
        <dbReference type="ARBA" id="ARBA00007365"/>
    </source>
</evidence>
<evidence type="ECO:0000313" key="6">
    <source>
        <dbReference type="EMBL" id="KAF9674608.1"/>
    </source>
</evidence>
<proteinExistence type="inferred from homology"/>
<reference evidence="6 7" key="1">
    <citation type="submission" date="2020-10" db="EMBL/GenBank/DDBJ databases">
        <title>Plant Genome Project.</title>
        <authorList>
            <person name="Zhang R.-G."/>
        </authorList>
    </citation>
    <scope>NUCLEOTIDE SEQUENCE [LARGE SCALE GENOMIC DNA]</scope>
    <source>
        <strain evidence="6">FAFU-HL-1</strain>
        <tissue evidence="6">Leaf</tissue>
    </source>
</reference>
<dbReference type="AlphaFoldDB" id="A0A835JQJ7"/>
<dbReference type="GO" id="GO:0005737">
    <property type="term" value="C:cytoplasm"/>
    <property type="evidence" value="ECO:0007669"/>
    <property type="project" value="TreeGrafter"/>
</dbReference>
<dbReference type="EC" id="5.2.1.8" evidence="4"/>
<evidence type="ECO:0000256" key="4">
    <source>
        <dbReference type="RuleBase" id="RU363019"/>
    </source>
</evidence>
<comment type="catalytic activity">
    <reaction evidence="4">
        <text>[protein]-peptidylproline (omega=180) = [protein]-peptidylproline (omega=0)</text>
        <dbReference type="Rhea" id="RHEA:16237"/>
        <dbReference type="Rhea" id="RHEA-COMP:10747"/>
        <dbReference type="Rhea" id="RHEA-COMP:10748"/>
        <dbReference type="ChEBI" id="CHEBI:83833"/>
        <dbReference type="ChEBI" id="CHEBI:83834"/>
        <dbReference type="EC" id="5.2.1.8"/>
    </reaction>
</comment>
<dbReference type="OrthoDB" id="193499at2759"/>
<dbReference type="InterPro" id="IPR002130">
    <property type="entry name" value="Cyclophilin-type_PPIase_dom"/>
</dbReference>
<dbReference type="PRINTS" id="PR00153">
    <property type="entry name" value="CSAPPISMRASE"/>
</dbReference>
<dbReference type="PROSITE" id="PS00170">
    <property type="entry name" value="CSA_PPIASE_1"/>
    <property type="match status" value="1"/>
</dbReference>
<keyword evidence="2 4" id="KW-0697">Rotamase</keyword>
<dbReference type="EMBL" id="JADGMS010000010">
    <property type="protein sequence ID" value="KAF9674608.1"/>
    <property type="molecule type" value="Genomic_DNA"/>
</dbReference>
<dbReference type="PANTHER" id="PTHR11071:SF562">
    <property type="entry name" value="PEPTIDYL-PROLYL CIS-TRANS ISOMERASE CYP19-4"/>
    <property type="match status" value="1"/>
</dbReference>
<feature type="signal peptide" evidence="4">
    <location>
        <begin position="1"/>
        <end position="22"/>
    </location>
</feature>
<keyword evidence="4" id="KW-0732">Signal</keyword>
<organism evidence="6 7">
    <name type="scientific">Salix dunnii</name>
    <dbReference type="NCBI Taxonomy" id="1413687"/>
    <lineage>
        <taxon>Eukaryota</taxon>
        <taxon>Viridiplantae</taxon>
        <taxon>Streptophyta</taxon>
        <taxon>Embryophyta</taxon>
        <taxon>Tracheophyta</taxon>
        <taxon>Spermatophyta</taxon>
        <taxon>Magnoliopsida</taxon>
        <taxon>eudicotyledons</taxon>
        <taxon>Gunneridae</taxon>
        <taxon>Pentapetalae</taxon>
        <taxon>rosids</taxon>
        <taxon>fabids</taxon>
        <taxon>Malpighiales</taxon>
        <taxon>Salicaceae</taxon>
        <taxon>Saliceae</taxon>
        <taxon>Salix</taxon>
    </lineage>
</organism>
<dbReference type="PANTHER" id="PTHR11071">
    <property type="entry name" value="PEPTIDYL-PROLYL CIS-TRANS ISOMERASE"/>
    <property type="match status" value="1"/>
</dbReference>
<dbReference type="GO" id="GO:0016018">
    <property type="term" value="F:cyclosporin A binding"/>
    <property type="evidence" value="ECO:0007669"/>
    <property type="project" value="TreeGrafter"/>
</dbReference>
<gene>
    <name evidence="6" type="ORF">SADUNF_Sadunf10G0144700</name>
</gene>
<dbReference type="Proteomes" id="UP000657918">
    <property type="component" value="Unassembled WGS sequence"/>
</dbReference>
<comment type="function">
    <text evidence="4">PPIases accelerate the folding of proteins. It catalyzes the cis-trans isomerization of proline imidic peptide bonds in oligopeptides.</text>
</comment>
<dbReference type="PROSITE" id="PS50072">
    <property type="entry name" value="CSA_PPIASE_2"/>
    <property type="match status" value="1"/>
</dbReference>
<keyword evidence="7" id="KW-1185">Reference proteome</keyword>
<dbReference type="InterPro" id="IPR029000">
    <property type="entry name" value="Cyclophilin-like_dom_sf"/>
</dbReference>
<dbReference type="FunFam" id="2.40.100.10:FF:000023">
    <property type="entry name" value="Peptidyl-prolyl cis-trans isomerase"/>
    <property type="match status" value="1"/>
</dbReference>
<comment type="similarity">
    <text evidence="1 4">Belongs to the cyclophilin-type PPIase family.</text>
</comment>
<evidence type="ECO:0000256" key="3">
    <source>
        <dbReference type="ARBA" id="ARBA00023235"/>
    </source>
</evidence>
<evidence type="ECO:0000313" key="7">
    <source>
        <dbReference type="Proteomes" id="UP000657918"/>
    </source>
</evidence>
<feature type="domain" description="PPIase cyclophilin-type" evidence="5">
    <location>
        <begin position="64"/>
        <end position="253"/>
    </location>
</feature>
<evidence type="ECO:0000259" key="5">
    <source>
        <dbReference type="PROSITE" id="PS50072"/>
    </source>
</evidence>
<dbReference type="GO" id="GO:0006457">
    <property type="term" value="P:protein folding"/>
    <property type="evidence" value="ECO:0007669"/>
    <property type="project" value="InterPro"/>
</dbReference>
<dbReference type="CDD" id="cd01926">
    <property type="entry name" value="cyclophilin_ABH_like"/>
    <property type="match status" value="1"/>
</dbReference>
<dbReference type="InterPro" id="IPR020892">
    <property type="entry name" value="Cyclophilin-type_PPIase_CS"/>
</dbReference>
<dbReference type="GO" id="GO:0003755">
    <property type="term" value="F:peptidyl-prolyl cis-trans isomerase activity"/>
    <property type="evidence" value="ECO:0007669"/>
    <property type="project" value="UniProtKB-UniRule"/>
</dbReference>
<comment type="caution">
    <text evidence="6">The sequence shown here is derived from an EMBL/GenBank/DDBJ whole genome shotgun (WGS) entry which is preliminary data.</text>
</comment>
<dbReference type="Pfam" id="PF00160">
    <property type="entry name" value="Pro_isomerase"/>
    <property type="match status" value="1"/>
</dbReference>
<name>A0A835JQJ7_9ROSI</name>